<evidence type="ECO:0000313" key="3">
    <source>
        <dbReference type="Proteomes" id="UP000652477"/>
    </source>
</evidence>
<reference evidence="2" key="1">
    <citation type="submission" date="2020-08" db="EMBL/GenBank/DDBJ databases">
        <title>Genome public.</title>
        <authorList>
            <person name="Liu C."/>
            <person name="Sun Q."/>
        </authorList>
    </citation>
    <scope>NUCLEOTIDE SEQUENCE</scope>
    <source>
        <strain evidence="2">NSJ-55</strain>
    </source>
</reference>
<dbReference type="SUPFAM" id="SSF56300">
    <property type="entry name" value="Metallo-dependent phosphatases"/>
    <property type="match status" value="1"/>
</dbReference>
<dbReference type="Pfam" id="PF00149">
    <property type="entry name" value="Metallophos"/>
    <property type="match status" value="1"/>
</dbReference>
<dbReference type="InterPro" id="IPR014578">
    <property type="entry name" value="Pesterase_CT488"/>
</dbReference>
<comment type="caution">
    <text evidence="2">The sequence shown here is derived from an EMBL/GenBank/DDBJ whole genome shotgun (WGS) entry which is preliminary data.</text>
</comment>
<dbReference type="RefSeq" id="WP_186876682.1">
    <property type="nucleotide sequence ID" value="NZ_JACOPF010000003.1"/>
</dbReference>
<proteinExistence type="predicted"/>
<dbReference type="AlphaFoldDB" id="A0A923RQZ3"/>
<organism evidence="2 3">
    <name type="scientific">Mediterraneibacter hominis</name>
    <dbReference type="NCBI Taxonomy" id="2763054"/>
    <lineage>
        <taxon>Bacteria</taxon>
        <taxon>Bacillati</taxon>
        <taxon>Bacillota</taxon>
        <taxon>Clostridia</taxon>
        <taxon>Lachnospirales</taxon>
        <taxon>Lachnospiraceae</taxon>
        <taxon>Mediterraneibacter</taxon>
    </lineage>
</organism>
<dbReference type="GO" id="GO:0016787">
    <property type="term" value="F:hydrolase activity"/>
    <property type="evidence" value="ECO:0007669"/>
    <property type="project" value="InterPro"/>
</dbReference>
<evidence type="ECO:0000259" key="1">
    <source>
        <dbReference type="Pfam" id="PF00149"/>
    </source>
</evidence>
<evidence type="ECO:0000313" key="2">
    <source>
        <dbReference type="EMBL" id="MBC5690031.1"/>
    </source>
</evidence>
<gene>
    <name evidence="2" type="ORF">H8S37_14025</name>
</gene>
<feature type="domain" description="Calcineurin-like phosphoesterase" evidence="1">
    <location>
        <begin position="4"/>
        <end position="197"/>
    </location>
</feature>
<keyword evidence="3" id="KW-1185">Reference proteome</keyword>
<dbReference type="Gene3D" id="3.60.21.10">
    <property type="match status" value="1"/>
</dbReference>
<sequence>MALFAMGDLHLSFTVHKPMDVFGQEWRNHVKKVEKYWKRKVRREDTVVLTGDYSWGRNLEECRADLEFIASLPGRKILLRGNHDMFWDAKKTEKLNELYGDRLFFLQNNFYTYKDYALVGTKGYCYEGKDSFSHFEKIREREMARLRVSFEAARAAGYMKYIMFLHYPPTSIGEMKSCFTETAEKYGAEKVIYSHCHGRARYHDSFLGEVNGIEYRLVSSDYLRFKPDMILKE</sequence>
<dbReference type="InterPro" id="IPR004843">
    <property type="entry name" value="Calcineurin-like_PHP"/>
</dbReference>
<protein>
    <submittedName>
        <fullName evidence="2">Metallophosphoesterase</fullName>
    </submittedName>
</protein>
<name>A0A923RQZ3_9FIRM</name>
<dbReference type="Proteomes" id="UP000652477">
    <property type="component" value="Unassembled WGS sequence"/>
</dbReference>
<dbReference type="PIRSF" id="PIRSF033094">
    <property type="entry name" value="Pesterase_CT488"/>
    <property type="match status" value="1"/>
</dbReference>
<dbReference type="EMBL" id="JACOPF010000003">
    <property type="protein sequence ID" value="MBC5690031.1"/>
    <property type="molecule type" value="Genomic_DNA"/>
</dbReference>
<dbReference type="InterPro" id="IPR029052">
    <property type="entry name" value="Metallo-depent_PP-like"/>
</dbReference>
<accession>A0A923RQZ3</accession>